<evidence type="ECO:0000256" key="3">
    <source>
        <dbReference type="ARBA" id="ARBA00022691"/>
    </source>
</evidence>
<dbReference type="InterPro" id="IPR029063">
    <property type="entry name" value="SAM-dependent_MTases_sf"/>
</dbReference>
<dbReference type="GO" id="GO:0008168">
    <property type="term" value="F:methyltransferase activity"/>
    <property type="evidence" value="ECO:0007669"/>
    <property type="project" value="UniProtKB-KW"/>
</dbReference>
<organism evidence="5 6">
    <name type="scientific">Aminithiophilus ramosus</name>
    <dbReference type="NCBI Taxonomy" id="3029084"/>
    <lineage>
        <taxon>Bacteria</taxon>
        <taxon>Thermotogati</taxon>
        <taxon>Synergistota</taxon>
        <taxon>Synergistia</taxon>
        <taxon>Synergistales</taxon>
        <taxon>Aminithiophilaceae</taxon>
        <taxon>Aminithiophilus</taxon>
    </lineage>
</organism>
<dbReference type="Pfam" id="PF13649">
    <property type="entry name" value="Methyltransf_25"/>
    <property type="match status" value="1"/>
</dbReference>
<dbReference type="SUPFAM" id="SSF53335">
    <property type="entry name" value="S-adenosyl-L-methionine-dependent methyltransferases"/>
    <property type="match status" value="1"/>
</dbReference>
<sequence length="278" mass="30827">MESAHYEAMLQKRPADVDARAAEVKWDARADEFDHSQRTKGSELADRVTEMLLTKGLLTGFDVLDVGGGTGRYAVPFAAYAKKVVMTDISGKMLERAKENATLTKRPNIECVRLDWAAADVAAVGWERRFDLVFASMCPAARSREGIDRMSLASRGSCLLNQMIESKDSVADLLKDTLGLRPSYDPHNDRDSVQAFFNILWLQGFEPEVAYLKEREDRSLSVEEAVSRYSRRFGEVATEKGLDLRGFLAGCAENGHVRVKSRTTLALVLWRAGSGADA</sequence>
<evidence type="ECO:0000259" key="4">
    <source>
        <dbReference type="Pfam" id="PF13649"/>
    </source>
</evidence>
<dbReference type="KEGG" id="aram:KAR29_10090"/>
<dbReference type="PANTHER" id="PTHR43464">
    <property type="entry name" value="METHYLTRANSFERASE"/>
    <property type="match status" value="1"/>
</dbReference>
<evidence type="ECO:0000313" key="5">
    <source>
        <dbReference type="EMBL" id="QTX31696.1"/>
    </source>
</evidence>
<evidence type="ECO:0000313" key="6">
    <source>
        <dbReference type="Proteomes" id="UP000671879"/>
    </source>
</evidence>
<feature type="domain" description="Methyltransferase" evidence="4">
    <location>
        <begin position="63"/>
        <end position="138"/>
    </location>
</feature>
<keyword evidence="1 5" id="KW-0489">Methyltransferase</keyword>
<dbReference type="AlphaFoldDB" id="A0A9Q7A620"/>
<dbReference type="EMBL" id="CP072943">
    <property type="protein sequence ID" value="QTX31696.1"/>
    <property type="molecule type" value="Genomic_DNA"/>
</dbReference>
<evidence type="ECO:0000256" key="2">
    <source>
        <dbReference type="ARBA" id="ARBA00022679"/>
    </source>
</evidence>
<dbReference type="GO" id="GO:0032259">
    <property type="term" value="P:methylation"/>
    <property type="evidence" value="ECO:0007669"/>
    <property type="project" value="UniProtKB-KW"/>
</dbReference>
<dbReference type="PANTHER" id="PTHR43464:SF19">
    <property type="entry name" value="UBIQUINONE BIOSYNTHESIS O-METHYLTRANSFERASE, MITOCHONDRIAL"/>
    <property type="match status" value="1"/>
</dbReference>
<proteinExistence type="predicted"/>
<dbReference type="Gene3D" id="3.40.50.150">
    <property type="entry name" value="Vaccinia Virus protein VP39"/>
    <property type="match status" value="1"/>
</dbReference>
<dbReference type="CDD" id="cd02440">
    <property type="entry name" value="AdoMet_MTases"/>
    <property type="match status" value="1"/>
</dbReference>
<protein>
    <submittedName>
        <fullName evidence="5">Methyltransferase domain-containing protein</fullName>
    </submittedName>
</protein>
<gene>
    <name evidence="5" type="ORF">KAR29_10090</name>
</gene>
<reference evidence="6" key="1">
    <citation type="submission" date="2021-04" db="EMBL/GenBank/DDBJ databases">
        <title>A novel Synergistetes isolate from a pyrite-forming mixed culture.</title>
        <authorList>
            <person name="Bunk B."/>
            <person name="Sproer C."/>
            <person name="Spring S."/>
            <person name="Pester M."/>
        </authorList>
    </citation>
    <scope>NUCLEOTIDE SEQUENCE [LARGE SCALE GENOMIC DNA]</scope>
    <source>
        <strain evidence="6">J.5.4.2-T.3.5.2</strain>
    </source>
</reference>
<name>A0A9Q7A620_9BACT</name>
<dbReference type="Proteomes" id="UP000671879">
    <property type="component" value="Chromosome"/>
</dbReference>
<evidence type="ECO:0000256" key="1">
    <source>
        <dbReference type="ARBA" id="ARBA00022603"/>
    </source>
</evidence>
<accession>A0A9Q7A620</accession>
<dbReference type="InterPro" id="IPR041698">
    <property type="entry name" value="Methyltransf_25"/>
</dbReference>
<keyword evidence="6" id="KW-1185">Reference proteome</keyword>
<keyword evidence="2" id="KW-0808">Transferase</keyword>
<keyword evidence="3" id="KW-0949">S-adenosyl-L-methionine</keyword>